<evidence type="ECO:0000256" key="5">
    <source>
        <dbReference type="ARBA" id="ARBA00022838"/>
    </source>
</evidence>
<name>J6EXM9_TRIAS</name>
<dbReference type="GO" id="GO:0005634">
    <property type="term" value="C:nucleus"/>
    <property type="evidence" value="ECO:0007669"/>
    <property type="project" value="UniProtKB-SubCell"/>
</dbReference>
<dbReference type="Proteomes" id="UP000002748">
    <property type="component" value="Unassembled WGS sequence"/>
</dbReference>
<dbReference type="Gene3D" id="1.10.418.30">
    <property type="entry name" value="Ncd80 complex, Ncd80 subunit"/>
    <property type="match status" value="1"/>
</dbReference>
<evidence type="ECO:0000313" key="14">
    <source>
        <dbReference type="EMBL" id="EJT49414.1"/>
    </source>
</evidence>
<sequence>MDLRHRPLASDGPAGNSAFATSTMAAPSSTIKRPATRTLASRSSLALGAPSAQRMSLAGNGTTLSASAAGLGSATDRGTSKRRSLLHGRPTAEPLSGGRADGGLYGRTPQTARSLRWEPADATANNSSRRPSAAQSSGRSSIMPGYGHSSKDSRPVRDRTFQSECQRNIEDFLAQRGVQLALSSKWLVSPTQRDFQTLFRYLVEELMGTGYPWSKKVEDDFIAILRDLRYPAMDGIWKTALTAPGGSNWPHVLAMLNWLVELCKVSRYRTATKGPNHQAEDSWRNQGVASDPLLCAPSALPVNHPQIEERLLWHFTSNMYYEWFHNGSGHFPEAERELEEGYATVTECERLEVEARQKDEELRQLQAQEVEEEYNQLLGDRGKFIDFINIQRGKAEKMKLGISVMRSAISEHCELGSTASEADTVAQSIAIAENDLKEVEAAVAAQNLSADEVSRMNHERETLSRNLEELRGKLQQARQHCLHQEMEVTEAMDRLGDLQQSYASLGHQIGCLGPSCKKRFVPDEGGVDCSLDVELGSGDLARLSLVGQSWNRIIRPALQDYGDDYQKEARTLQHESIALEDMQDRIAQVVEQQRADAAAREVKLKLIQDQTEEEKNVRTQPLVASN</sequence>
<accession>J6EXM9</accession>
<dbReference type="VEuPathDB" id="FungiDB:A1Q1_01436"/>
<dbReference type="GO" id="GO:0051315">
    <property type="term" value="P:attachment of mitotic spindle microtubules to kinetochore"/>
    <property type="evidence" value="ECO:0007669"/>
    <property type="project" value="UniProtKB-UniRule"/>
</dbReference>
<dbReference type="InterPro" id="IPR055260">
    <property type="entry name" value="Ndc80_CH"/>
</dbReference>
<feature type="compositionally biased region" description="Basic and acidic residues" evidence="12">
    <location>
        <begin position="149"/>
        <end position="159"/>
    </location>
</feature>
<feature type="region of interest" description="Disordered" evidence="12">
    <location>
        <begin position="1"/>
        <end position="34"/>
    </location>
</feature>
<evidence type="ECO:0000259" key="13">
    <source>
        <dbReference type="Pfam" id="PF03801"/>
    </source>
</evidence>
<evidence type="ECO:0000313" key="15">
    <source>
        <dbReference type="Proteomes" id="UP000002748"/>
    </source>
</evidence>
<reference evidence="14 15" key="1">
    <citation type="journal article" date="2012" name="Eukaryot. Cell">
        <title>Draft genome sequence of CBS 2479, the standard type strain of Trichosporon asahii.</title>
        <authorList>
            <person name="Yang R.Y."/>
            <person name="Li H.T."/>
            <person name="Zhu H."/>
            <person name="Zhou G.P."/>
            <person name="Wang M."/>
            <person name="Wang L."/>
        </authorList>
    </citation>
    <scope>NUCLEOTIDE SEQUENCE [LARGE SCALE GENOMIC DNA]</scope>
    <source>
        <strain evidence="15">ATCC 90039 / CBS 2479 / JCM 2466 / KCTC 7840 / NCYC 2677 / UAMH 7654</strain>
    </source>
</reference>
<dbReference type="OrthoDB" id="7459479at2759"/>
<dbReference type="HOGENOM" id="CLU_012583_1_1_1"/>
<dbReference type="GO" id="GO:0051301">
    <property type="term" value="P:cell division"/>
    <property type="evidence" value="ECO:0007669"/>
    <property type="project" value="UniProtKB-UniRule"/>
</dbReference>
<feature type="compositionally biased region" description="Polar residues" evidence="12">
    <location>
        <begin position="123"/>
        <end position="140"/>
    </location>
</feature>
<keyword evidence="6 11" id="KW-0175">Coiled coil</keyword>
<keyword evidence="7 10" id="KW-0539">Nucleus</keyword>
<evidence type="ECO:0000256" key="10">
    <source>
        <dbReference type="RuleBase" id="RU368072"/>
    </source>
</evidence>
<comment type="caution">
    <text evidence="14">The sequence shown here is derived from an EMBL/GenBank/DDBJ whole genome shotgun (WGS) entry which is preliminary data.</text>
</comment>
<dbReference type="PANTHER" id="PTHR10643">
    <property type="entry name" value="KINETOCHORE PROTEIN NDC80"/>
    <property type="match status" value="1"/>
</dbReference>
<dbReference type="EMBL" id="ALBS01000171">
    <property type="protein sequence ID" value="EJT49414.1"/>
    <property type="molecule type" value="Genomic_DNA"/>
</dbReference>
<organism evidence="14 15">
    <name type="scientific">Trichosporon asahii var. asahii (strain ATCC 90039 / CBS 2479 / JCM 2466 / KCTC 7840 / NBRC 103889/ NCYC 2677 / UAMH 7654)</name>
    <name type="common">Yeast</name>
    <dbReference type="NCBI Taxonomy" id="1186058"/>
    <lineage>
        <taxon>Eukaryota</taxon>
        <taxon>Fungi</taxon>
        <taxon>Dikarya</taxon>
        <taxon>Basidiomycota</taxon>
        <taxon>Agaricomycotina</taxon>
        <taxon>Tremellomycetes</taxon>
        <taxon>Trichosporonales</taxon>
        <taxon>Trichosporonaceae</taxon>
        <taxon>Trichosporon</taxon>
    </lineage>
</organism>
<dbReference type="RefSeq" id="XP_014179950.1">
    <property type="nucleotide sequence ID" value="XM_014324475.1"/>
</dbReference>
<evidence type="ECO:0000256" key="9">
    <source>
        <dbReference type="ARBA" id="ARBA00023328"/>
    </source>
</evidence>
<gene>
    <name evidence="14" type="ORF">A1Q1_01436</name>
</gene>
<feature type="compositionally biased region" description="Low complexity" evidence="12">
    <location>
        <begin position="66"/>
        <end position="75"/>
    </location>
</feature>
<dbReference type="Pfam" id="PF03801">
    <property type="entry name" value="Ndc80_HEC"/>
    <property type="match status" value="1"/>
</dbReference>
<keyword evidence="3 10" id="KW-0132">Cell division</keyword>
<evidence type="ECO:0000256" key="6">
    <source>
        <dbReference type="ARBA" id="ARBA00023054"/>
    </source>
</evidence>
<keyword evidence="4 10" id="KW-0498">Mitosis</keyword>
<dbReference type="AlphaFoldDB" id="J6EXM9"/>
<comment type="function">
    <text evidence="10">Acts as a component of the essential kinetochore-associated NDC80 complex, which is required for chromosome segregation and spindle checkpoint activity.</text>
</comment>
<evidence type="ECO:0000256" key="12">
    <source>
        <dbReference type="SAM" id="MobiDB-lite"/>
    </source>
</evidence>
<keyword evidence="5 10" id="KW-0995">Kinetochore</keyword>
<comment type="subunit">
    <text evidence="10">Component of the NDC80 complex.</text>
</comment>
<feature type="region of interest" description="Disordered" evidence="12">
    <location>
        <begin position="66"/>
        <end position="159"/>
    </location>
</feature>
<evidence type="ECO:0000256" key="3">
    <source>
        <dbReference type="ARBA" id="ARBA00022618"/>
    </source>
</evidence>
<dbReference type="GO" id="GO:0031262">
    <property type="term" value="C:Ndc80 complex"/>
    <property type="evidence" value="ECO:0007669"/>
    <property type="project" value="UniProtKB-UniRule"/>
</dbReference>
<dbReference type="GeneID" id="25984950"/>
<dbReference type="PANTHER" id="PTHR10643:SF2">
    <property type="entry name" value="KINETOCHORE PROTEIN NDC80 HOMOLOG"/>
    <property type="match status" value="1"/>
</dbReference>
<protein>
    <recommendedName>
        <fullName evidence="10">Kinetochore protein NDC80</fullName>
    </recommendedName>
</protein>
<evidence type="ECO:0000256" key="8">
    <source>
        <dbReference type="ARBA" id="ARBA00023306"/>
    </source>
</evidence>
<evidence type="ECO:0000256" key="1">
    <source>
        <dbReference type="ARBA" id="ARBA00007050"/>
    </source>
</evidence>
<dbReference type="InterPro" id="IPR005550">
    <property type="entry name" value="Kinetochore_Ndc80"/>
</dbReference>
<keyword evidence="8 10" id="KW-0131">Cell cycle</keyword>
<evidence type="ECO:0000256" key="2">
    <source>
        <dbReference type="ARBA" id="ARBA00022454"/>
    </source>
</evidence>
<comment type="subcellular location">
    <subcellularLocation>
        <location evidence="10">Chromosome</location>
        <location evidence="10">Centromere</location>
        <location evidence="10">Kinetochore</location>
    </subcellularLocation>
    <subcellularLocation>
        <location evidence="10">Nucleus</location>
    </subcellularLocation>
</comment>
<evidence type="ECO:0000256" key="11">
    <source>
        <dbReference type="SAM" id="Coils"/>
    </source>
</evidence>
<evidence type="ECO:0000256" key="7">
    <source>
        <dbReference type="ARBA" id="ARBA00023242"/>
    </source>
</evidence>
<keyword evidence="9 10" id="KW-0137">Centromere</keyword>
<feature type="coiled-coil region" evidence="11">
    <location>
        <begin position="422"/>
        <end position="487"/>
    </location>
</feature>
<dbReference type="KEGG" id="tasa:A1Q1_01436"/>
<feature type="domain" description="Kinetochore protein Ndc80 CH" evidence="13">
    <location>
        <begin position="134"/>
        <end position="265"/>
    </location>
</feature>
<proteinExistence type="inferred from homology"/>
<feature type="compositionally biased region" description="Polar residues" evidence="12">
    <location>
        <begin position="18"/>
        <end position="31"/>
    </location>
</feature>
<comment type="similarity">
    <text evidence="1 10">Belongs to the NDC80/HEC1 family.</text>
</comment>
<keyword evidence="2 10" id="KW-0158">Chromosome</keyword>
<dbReference type="InterPro" id="IPR038273">
    <property type="entry name" value="Ndc80_sf"/>
</dbReference>
<evidence type="ECO:0000256" key="4">
    <source>
        <dbReference type="ARBA" id="ARBA00022776"/>
    </source>
</evidence>